<dbReference type="PANTHER" id="PTHR12743">
    <property type="entry name" value="CYTOCHROME C1 HEME LYASE"/>
    <property type="match status" value="1"/>
</dbReference>
<evidence type="ECO:0000313" key="13">
    <source>
        <dbReference type="Proteomes" id="UP000439903"/>
    </source>
</evidence>
<dbReference type="PROSITE" id="PS00821">
    <property type="entry name" value="CYTO_HEME_LYASE_1"/>
    <property type="match status" value="1"/>
</dbReference>
<keyword evidence="4 10" id="KW-0479">Metal-binding</keyword>
<evidence type="ECO:0000256" key="7">
    <source>
        <dbReference type="ARBA" id="ARBA00023128"/>
    </source>
</evidence>
<keyword evidence="6 10" id="KW-0408">Iron</keyword>
<dbReference type="GO" id="GO:0005743">
    <property type="term" value="C:mitochondrial inner membrane"/>
    <property type="evidence" value="ECO:0007669"/>
    <property type="project" value="UniProtKB-SubCell"/>
</dbReference>
<dbReference type="Pfam" id="PF01265">
    <property type="entry name" value="Cyto_heme_lyase"/>
    <property type="match status" value="1"/>
</dbReference>
<evidence type="ECO:0000256" key="5">
    <source>
        <dbReference type="ARBA" id="ARBA00022792"/>
    </source>
</evidence>
<evidence type="ECO:0000256" key="4">
    <source>
        <dbReference type="ARBA" id="ARBA00022723"/>
    </source>
</evidence>
<gene>
    <name evidence="12" type="ORF">F8M41_002802</name>
</gene>
<comment type="catalytic activity">
    <reaction evidence="10">
        <text>holo-[cytochrome c] = apo-[cytochrome c] + heme b</text>
        <dbReference type="Rhea" id="RHEA:22648"/>
        <dbReference type="Rhea" id="RHEA-COMP:10725"/>
        <dbReference type="Rhea" id="RHEA-COMP:10726"/>
        <dbReference type="ChEBI" id="CHEBI:29950"/>
        <dbReference type="ChEBI" id="CHEBI:60344"/>
        <dbReference type="ChEBI" id="CHEBI:83739"/>
        <dbReference type="EC" id="4.4.1.17"/>
    </reaction>
</comment>
<comment type="similarity">
    <text evidence="2 10">Belongs to the cytochrome c-type heme lyase family.</text>
</comment>
<dbReference type="EC" id="4.4.1.17" evidence="10"/>
<sequence length="296" mass="34567">MSENSNSTGDTASCPVNHSSWFSIFTPKTSVEPKNSVTLQCPVDNRNHPEVSPELVSPKFSKINKNEGCSSDTLNNYNKSLHSDQNSSSDQRIPLDKTRQVSSIPRAFPDRNKNIIEKWIYPSEQMFFNAMKRKDWDPQEEDMRVIVPIHNAVNEKAWQEILEWEKLHENHCGGPKLVKFQGKAKSITPKARLFNLLGYKLPFDRHDWVIDRCGKQVTYVIDFYSGQPDPKLPYSVSFYLDVRPALTLDGAIDRFRKWLYLFMERNNQSNQSEEKCKYKKKQIYKKKKNRFIHNDT</sequence>
<dbReference type="EMBL" id="WTPW01000125">
    <property type="protein sequence ID" value="KAF0544473.1"/>
    <property type="molecule type" value="Genomic_DNA"/>
</dbReference>
<feature type="compositionally biased region" description="Polar residues" evidence="11">
    <location>
        <begin position="67"/>
        <end position="91"/>
    </location>
</feature>
<dbReference type="PROSITE" id="PS00822">
    <property type="entry name" value="CYTO_HEME_LYASE_2"/>
    <property type="match status" value="1"/>
</dbReference>
<keyword evidence="5 10" id="KW-0999">Mitochondrion inner membrane</keyword>
<evidence type="ECO:0000256" key="8">
    <source>
        <dbReference type="ARBA" id="ARBA00023136"/>
    </source>
</evidence>
<protein>
    <recommendedName>
        <fullName evidence="10">Holocytochrome c-type synthase</fullName>
        <ecNumber evidence="10">4.4.1.17</ecNumber>
    </recommendedName>
</protein>
<dbReference type="OrthoDB" id="4243at2759"/>
<dbReference type="InterPro" id="IPR000511">
    <property type="entry name" value="Holocyt_c/c1_synthase"/>
</dbReference>
<evidence type="ECO:0000256" key="1">
    <source>
        <dbReference type="ARBA" id="ARBA00004273"/>
    </source>
</evidence>
<keyword evidence="8 10" id="KW-0472">Membrane</keyword>
<dbReference type="Proteomes" id="UP000439903">
    <property type="component" value="Unassembled WGS sequence"/>
</dbReference>
<feature type="region of interest" description="Disordered" evidence="11">
    <location>
        <begin position="67"/>
        <end position="100"/>
    </location>
</feature>
<name>A0A8H4AYM0_GIGMA</name>
<evidence type="ECO:0000256" key="10">
    <source>
        <dbReference type="RuleBase" id="RU363130"/>
    </source>
</evidence>
<evidence type="ECO:0000313" key="12">
    <source>
        <dbReference type="EMBL" id="KAF0544473.1"/>
    </source>
</evidence>
<dbReference type="AlphaFoldDB" id="A0A8H4AYM0"/>
<evidence type="ECO:0000256" key="2">
    <source>
        <dbReference type="ARBA" id="ARBA00007255"/>
    </source>
</evidence>
<evidence type="ECO:0000256" key="11">
    <source>
        <dbReference type="SAM" id="MobiDB-lite"/>
    </source>
</evidence>
<organism evidence="12 13">
    <name type="scientific">Gigaspora margarita</name>
    <dbReference type="NCBI Taxonomy" id="4874"/>
    <lineage>
        <taxon>Eukaryota</taxon>
        <taxon>Fungi</taxon>
        <taxon>Fungi incertae sedis</taxon>
        <taxon>Mucoromycota</taxon>
        <taxon>Glomeromycotina</taxon>
        <taxon>Glomeromycetes</taxon>
        <taxon>Diversisporales</taxon>
        <taxon>Gigasporaceae</taxon>
        <taxon>Gigaspora</taxon>
    </lineage>
</organism>
<reference evidence="12 13" key="1">
    <citation type="journal article" date="2019" name="Environ. Microbiol.">
        <title>At the nexus of three kingdoms: the genome of the mycorrhizal fungus Gigaspora margarita provides insights into plant, endobacterial and fungal interactions.</title>
        <authorList>
            <person name="Venice F."/>
            <person name="Ghignone S."/>
            <person name="Salvioli di Fossalunga A."/>
            <person name="Amselem J."/>
            <person name="Novero M."/>
            <person name="Xianan X."/>
            <person name="Sedzielewska Toro K."/>
            <person name="Morin E."/>
            <person name="Lipzen A."/>
            <person name="Grigoriev I.V."/>
            <person name="Henrissat B."/>
            <person name="Martin F.M."/>
            <person name="Bonfante P."/>
        </authorList>
    </citation>
    <scope>NUCLEOTIDE SEQUENCE [LARGE SCALE GENOMIC DNA]</scope>
    <source>
        <strain evidence="12 13">BEG34</strain>
    </source>
</reference>
<accession>A0A8H4AYM0</accession>
<comment type="function">
    <text evidence="10">Lyase that catalyzes the covalent linking of the heme group to the cytochrome C apoprotein to produce the mature functional cytochrome.</text>
</comment>
<comment type="caution">
    <text evidence="12">The sequence shown here is derived from an EMBL/GenBank/DDBJ whole genome shotgun (WGS) entry which is preliminary data.</text>
</comment>
<evidence type="ECO:0000256" key="6">
    <source>
        <dbReference type="ARBA" id="ARBA00023004"/>
    </source>
</evidence>
<dbReference type="GO" id="GO:0046872">
    <property type="term" value="F:metal ion binding"/>
    <property type="evidence" value="ECO:0007669"/>
    <property type="project" value="UniProtKB-KW"/>
</dbReference>
<evidence type="ECO:0000256" key="9">
    <source>
        <dbReference type="ARBA" id="ARBA00023239"/>
    </source>
</evidence>
<dbReference type="GO" id="GO:0004408">
    <property type="term" value="F:holocytochrome-c synthase activity"/>
    <property type="evidence" value="ECO:0007669"/>
    <property type="project" value="UniProtKB-EC"/>
</dbReference>
<comment type="subcellular location">
    <subcellularLocation>
        <location evidence="1 10">Mitochondrion inner membrane</location>
    </subcellularLocation>
</comment>
<dbReference type="PANTHER" id="PTHR12743:SF0">
    <property type="entry name" value="HOLOCYTOCHROME C-TYPE SYNTHASE"/>
    <property type="match status" value="1"/>
</dbReference>
<proteinExistence type="inferred from homology"/>
<keyword evidence="3 10" id="KW-0349">Heme</keyword>
<keyword evidence="7 10" id="KW-0496">Mitochondrion</keyword>
<keyword evidence="9 10" id="KW-0456">Lyase</keyword>
<evidence type="ECO:0000256" key="3">
    <source>
        <dbReference type="ARBA" id="ARBA00022617"/>
    </source>
</evidence>
<keyword evidence="13" id="KW-1185">Reference proteome</keyword>